<dbReference type="CDD" id="cd00096">
    <property type="entry name" value="Ig"/>
    <property type="match status" value="1"/>
</dbReference>
<dbReference type="InterPro" id="IPR003599">
    <property type="entry name" value="Ig_sub"/>
</dbReference>
<dbReference type="Gene3D" id="2.60.40.10">
    <property type="entry name" value="Immunoglobulins"/>
    <property type="match status" value="5"/>
</dbReference>
<accession>A0A834XKE4</accession>
<dbReference type="Proteomes" id="UP000639338">
    <property type="component" value="Unassembled WGS sequence"/>
</dbReference>
<keyword evidence="2" id="KW-1015">Disulfide bond</keyword>
<dbReference type="Pfam" id="PF07679">
    <property type="entry name" value="I-set"/>
    <property type="match status" value="2"/>
</dbReference>
<gene>
    <name evidence="6" type="ORF">HCN44_003711</name>
</gene>
<evidence type="ECO:0000256" key="1">
    <source>
        <dbReference type="ARBA" id="ARBA00022729"/>
    </source>
</evidence>
<proteinExistence type="predicted"/>
<evidence type="ECO:0000313" key="7">
    <source>
        <dbReference type="Proteomes" id="UP000639338"/>
    </source>
</evidence>
<name>A0A834XKE4_APHGI</name>
<organism evidence="6 7">
    <name type="scientific">Aphidius gifuensis</name>
    <name type="common">Parasitoid wasp</name>
    <dbReference type="NCBI Taxonomy" id="684658"/>
    <lineage>
        <taxon>Eukaryota</taxon>
        <taxon>Metazoa</taxon>
        <taxon>Ecdysozoa</taxon>
        <taxon>Arthropoda</taxon>
        <taxon>Hexapoda</taxon>
        <taxon>Insecta</taxon>
        <taxon>Pterygota</taxon>
        <taxon>Neoptera</taxon>
        <taxon>Endopterygota</taxon>
        <taxon>Hymenoptera</taxon>
        <taxon>Apocrita</taxon>
        <taxon>Ichneumonoidea</taxon>
        <taxon>Braconidae</taxon>
        <taxon>Aphidiinae</taxon>
        <taxon>Aphidius</taxon>
    </lineage>
</organism>
<protein>
    <recommendedName>
        <fullName evidence="5">Ig-like domain-containing protein</fullName>
    </recommendedName>
</protein>
<keyword evidence="1" id="KW-0732">Signal</keyword>
<dbReference type="PANTHER" id="PTHR45080:SF8">
    <property type="entry name" value="IG-LIKE DOMAIN-CONTAINING PROTEIN"/>
    <property type="match status" value="1"/>
</dbReference>
<feature type="domain" description="Ig-like" evidence="5">
    <location>
        <begin position="101"/>
        <end position="197"/>
    </location>
</feature>
<dbReference type="EMBL" id="JACMRX010000006">
    <property type="protein sequence ID" value="KAF7987848.1"/>
    <property type="molecule type" value="Genomic_DNA"/>
</dbReference>
<reference evidence="6 7" key="1">
    <citation type="submission" date="2020-08" db="EMBL/GenBank/DDBJ databases">
        <title>Aphidius gifuensis genome sequencing and assembly.</title>
        <authorList>
            <person name="Du Z."/>
        </authorList>
    </citation>
    <scope>NUCLEOTIDE SEQUENCE [LARGE SCALE GENOMIC DNA]</scope>
    <source>
        <strain evidence="6">YNYX2018</strain>
        <tissue evidence="6">Adults</tissue>
    </source>
</reference>
<dbReference type="SUPFAM" id="SSF48726">
    <property type="entry name" value="Immunoglobulin"/>
    <property type="match status" value="4"/>
</dbReference>
<dbReference type="AlphaFoldDB" id="A0A834XKE4"/>
<dbReference type="InterPro" id="IPR013098">
    <property type="entry name" value="Ig_I-set"/>
</dbReference>
<sequence length="659" mass="74942">MDHFFLTNKFEVTSEIEFHSQLVIPCIPTSQSYDVQLFTDSEEVEINATSGVEFDPQVGFSIRNKSYIHDPINFTCSITMYNRTENLIHHLKSPANYSGEPKIDLNYPVVNVIKGDDVRINCTTYFDISKKFKSIFYWSKLSTENKKLKSIIHYSDLINAKKTIELKLLNVSHNDAGEYKCITNGVNGEKSASVHLTVHGSDALTINLTAPKEFYSSKLNKLVILKLNTESHAKTNITWYNPDGYKIIPINSNGKYIINNNNKYSALSINNVQLSDAGNYTMKVQISSFKNIEKIISIPLIIEGTPVIKKAYGLKKYYMFNDTAEFFCYAIGYPYLEIQWSLGKSKSGEDMIDQKNKLKLCEKNSTFIWQVTRSVDVTCEACLAHDKDDCSMEIFKISLVDVPDDFGIIKTKNITTAGDSFEASCLASIHTYKDANWYYQNGTKIVSNNNIIIENGTTISSHHSDLKIKSVPNIKTLMYACKAEKKKDNKIDTMDMNVTIYDQLAPLFVHTNMYNKTVEYDPSTDGSIVLDCHVRGYPVPSITWFINDTEILLTNNTCEYVTGDNNQQLTIKYLFRKCTGKYTCRAENRVGEISTYQTINLKNGDDEKIRGIIFTIIVFVIIIILGVAWIMIQHTKLSDEKSKRKQLIFAATSQLLFMN</sequence>
<keyword evidence="3" id="KW-0393">Immunoglobulin domain</keyword>
<dbReference type="InterPro" id="IPR003598">
    <property type="entry name" value="Ig_sub2"/>
</dbReference>
<evidence type="ECO:0000256" key="2">
    <source>
        <dbReference type="ARBA" id="ARBA00023157"/>
    </source>
</evidence>
<dbReference type="GO" id="GO:0007156">
    <property type="term" value="P:homophilic cell adhesion via plasma membrane adhesion molecules"/>
    <property type="evidence" value="ECO:0007669"/>
    <property type="project" value="TreeGrafter"/>
</dbReference>
<dbReference type="SMART" id="SM00408">
    <property type="entry name" value="IGc2"/>
    <property type="match status" value="3"/>
</dbReference>
<dbReference type="OrthoDB" id="3256376at2759"/>
<keyword evidence="4" id="KW-1133">Transmembrane helix</keyword>
<feature type="domain" description="Ig-like" evidence="5">
    <location>
        <begin position="403"/>
        <end position="499"/>
    </location>
</feature>
<dbReference type="InterPro" id="IPR050958">
    <property type="entry name" value="Cell_Adh-Cytoskel_Orgn"/>
</dbReference>
<dbReference type="SMART" id="SM00409">
    <property type="entry name" value="IG"/>
    <property type="match status" value="4"/>
</dbReference>
<dbReference type="PIRSF" id="PIRSF000615">
    <property type="entry name" value="TyrPK_CSF1-R"/>
    <property type="match status" value="1"/>
</dbReference>
<feature type="transmembrane region" description="Helical" evidence="4">
    <location>
        <begin position="611"/>
        <end position="632"/>
    </location>
</feature>
<evidence type="ECO:0000256" key="3">
    <source>
        <dbReference type="ARBA" id="ARBA00023319"/>
    </source>
</evidence>
<dbReference type="InterPro" id="IPR036179">
    <property type="entry name" value="Ig-like_dom_sf"/>
</dbReference>
<evidence type="ECO:0000313" key="6">
    <source>
        <dbReference type="EMBL" id="KAF7987848.1"/>
    </source>
</evidence>
<keyword evidence="4" id="KW-0472">Membrane</keyword>
<dbReference type="Pfam" id="PF00047">
    <property type="entry name" value="ig"/>
    <property type="match status" value="1"/>
</dbReference>
<dbReference type="PANTHER" id="PTHR45080">
    <property type="entry name" value="CONTACTIN 5"/>
    <property type="match status" value="1"/>
</dbReference>
<dbReference type="InterPro" id="IPR013783">
    <property type="entry name" value="Ig-like_fold"/>
</dbReference>
<dbReference type="InterPro" id="IPR013151">
    <property type="entry name" value="Immunoglobulin_dom"/>
</dbReference>
<dbReference type="PROSITE" id="PS50835">
    <property type="entry name" value="IG_LIKE"/>
    <property type="match status" value="3"/>
</dbReference>
<dbReference type="InterPro" id="IPR007110">
    <property type="entry name" value="Ig-like_dom"/>
</dbReference>
<evidence type="ECO:0000259" key="5">
    <source>
        <dbReference type="PROSITE" id="PS50835"/>
    </source>
</evidence>
<feature type="domain" description="Ig-like" evidence="5">
    <location>
        <begin position="506"/>
        <end position="600"/>
    </location>
</feature>
<keyword evidence="4" id="KW-0812">Transmembrane</keyword>
<keyword evidence="7" id="KW-1185">Reference proteome</keyword>
<comment type="caution">
    <text evidence="6">The sequence shown here is derived from an EMBL/GenBank/DDBJ whole genome shotgun (WGS) entry which is preliminary data.</text>
</comment>
<evidence type="ECO:0000256" key="4">
    <source>
        <dbReference type="SAM" id="Phobius"/>
    </source>
</evidence>
<dbReference type="GO" id="GO:0005886">
    <property type="term" value="C:plasma membrane"/>
    <property type="evidence" value="ECO:0007669"/>
    <property type="project" value="TreeGrafter"/>
</dbReference>
<dbReference type="FunFam" id="2.60.40.10:FF:000107">
    <property type="entry name" value="Myosin, light chain kinase a"/>
    <property type="match status" value="1"/>
</dbReference>